<dbReference type="PROSITE" id="PS51186">
    <property type="entry name" value="GNAT"/>
    <property type="match status" value="1"/>
</dbReference>
<comment type="caution">
    <text evidence="3">Lacks conserved residue(s) required for the propagation of feature annotation.</text>
</comment>
<name>A0AAW3YWA5_9GAMM</name>
<dbReference type="EC" id="2.3.1.210" evidence="3"/>
<dbReference type="Proteomes" id="UP001193920">
    <property type="component" value="Unassembled WGS sequence"/>
</dbReference>
<dbReference type="Pfam" id="PF00583">
    <property type="entry name" value="Acetyltransf_1"/>
    <property type="match status" value="1"/>
</dbReference>
<comment type="subunit">
    <text evidence="3">Homodimer.</text>
</comment>
<protein>
    <recommendedName>
        <fullName evidence="3">dTDP-fucosamine acetyltransferase</fullName>
        <ecNumber evidence="3">2.3.1.210</ecNumber>
    </recommendedName>
    <alternativeName>
        <fullName evidence="3">TDP-fucosamine acetyltransferase</fullName>
    </alternativeName>
    <alternativeName>
        <fullName evidence="3">dTDP-4-amino-4,6-dideoxy-D-galactose acyltransferase</fullName>
    </alternativeName>
</protein>
<gene>
    <name evidence="5" type="primary">rffC</name>
    <name evidence="3 5" type="synonym">wecD</name>
    <name evidence="5" type="ORF">ID854_09205</name>
</gene>
<dbReference type="InterPro" id="IPR000182">
    <property type="entry name" value="GNAT_dom"/>
</dbReference>
<dbReference type="GeneID" id="97125440"/>
<dbReference type="PANTHER" id="PTHR43877:SF2">
    <property type="entry name" value="AMINOALKYLPHOSPHONATE N-ACETYLTRANSFERASE-RELATED"/>
    <property type="match status" value="1"/>
</dbReference>
<evidence type="ECO:0000313" key="5">
    <source>
        <dbReference type="EMBL" id="MBD2800628.1"/>
    </source>
</evidence>
<dbReference type="PANTHER" id="PTHR43877">
    <property type="entry name" value="AMINOALKYLPHOSPHONATE N-ACETYLTRANSFERASE-RELATED-RELATED"/>
    <property type="match status" value="1"/>
</dbReference>
<reference evidence="5" key="2">
    <citation type="journal article" date="2024" name="Toxins">
        <title>Genome Sequence Analysis of Native Xenorhabdus Strains Isolated from Entomopathogenic Nematodes in Argentina.</title>
        <authorList>
            <person name="Palma L."/>
            <person name="Frizzo L."/>
            <person name="Kaiser S."/>
            <person name="Berry C."/>
            <person name="Caballero P."/>
            <person name="Bode H.B."/>
            <person name="Del Valle E.E."/>
        </authorList>
    </citation>
    <scope>NUCLEOTIDE SEQUENCE</scope>
    <source>
        <strain evidence="5">M</strain>
    </source>
</reference>
<dbReference type="NCBIfam" id="NF008212">
    <property type="entry name" value="PRK10975.1"/>
    <property type="match status" value="1"/>
</dbReference>
<comment type="function">
    <text evidence="3">Catalyzes the acetylation of dTDP-fucosamine (dTDP-4-amino-4,6-dideoxy-D-galactose) to dTDP-Fuc4NAc, which is utilized in the biosynthesis of the enterobacterial common antigen (ECA).</text>
</comment>
<dbReference type="CDD" id="cd04301">
    <property type="entry name" value="NAT_SF"/>
    <property type="match status" value="1"/>
</dbReference>
<dbReference type="AlphaFoldDB" id="A0AAW3YWA5"/>
<accession>A0AAW3YWA5</accession>
<dbReference type="GO" id="GO:0008080">
    <property type="term" value="F:N-acetyltransferase activity"/>
    <property type="evidence" value="ECO:0007669"/>
    <property type="project" value="InterPro"/>
</dbReference>
<comment type="similarity">
    <text evidence="3">Belongs to the WecD family.</text>
</comment>
<dbReference type="InterPro" id="IPR016181">
    <property type="entry name" value="Acyl_CoA_acyltransferase"/>
</dbReference>
<dbReference type="RefSeq" id="WP_038242255.1">
    <property type="nucleotide sequence ID" value="NZ_CAWNPE010000001.1"/>
</dbReference>
<feature type="binding site" evidence="3">
    <location>
        <position position="221"/>
    </location>
    <ligand>
        <name>acetyl-CoA</name>
        <dbReference type="ChEBI" id="CHEBI:57288"/>
    </ligand>
</feature>
<evidence type="ECO:0000256" key="2">
    <source>
        <dbReference type="ARBA" id="ARBA00023315"/>
    </source>
</evidence>
<evidence type="ECO:0000256" key="3">
    <source>
        <dbReference type="HAMAP-Rule" id="MF_02027"/>
    </source>
</evidence>
<dbReference type="HAMAP" id="MF_02027">
    <property type="entry name" value="WecD_RffC"/>
    <property type="match status" value="1"/>
</dbReference>
<reference evidence="5" key="1">
    <citation type="submission" date="2020-09" db="EMBL/GenBank/DDBJ databases">
        <authorList>
            <person name="Palma L."/>
            <person name="Caballero P."/>
            <person name="Berry C."/>
            <person name="Del Valle E."/>
        </authorList>
    </citation>
    <scope>NUCLEOTIDE SEQUENCE</scope>
    <source>
        <strain evidence="5">M</strain>
    </source>
</reference>
<feature type="domain" description="N-acetyltransferase" evidence="4">
    <location>
        <begin position="97"/>
        <end position="245"/>
    </location>
</feature>
<dbReference type="InterPro" id="IPR012752">
    <property type="entry name" value="AcTrfase_WecD"/>
</dbReference>
<dbReference type="Gene3D" id="3.40.630.30">
    <property type="match status" value="1"/>
</dbReference>
<dbReference type="NCBIfam" id="TIGR02382">
    <property type="entry name" value="wecD_rffC"/>
    <property type="match status" value="1"/>
</dbReference>
<dbReference type="SUPFAM" id="SSF55729">
    <property type="entry name" value="Acyl-CoA N-acyltransferases (Nat)"/>
    <property type="match status" value="1"/>
</dbReference>
<keyword evidence="2 3" id="KW-0012">Acyltransferase</keyword>
<organism evidence="5">
    <name type="scientific">Xenorhabdus szentirmaii</name>
    <dbReference type="NCBI Taxonomy" id="290112"/>
    <lineage>
        <taxon>Bacteria</taxon>
        <taxon>Pseudomonadati</taxon>
        <taxon>Pseudomonadota</taxon>
        <taxon>Gammaproteobacteria</taxon>
        <taxon>Enterobacterales</taxon>
        <taxon>Morganellaceae</taxon>
        <taxon>Xenorhabdus</taxon>
    </lineage>
</organism>
<feature type="active site" description="Proton donor" evidence="3">
    <location>
        <position position="228"/>
    </location>
</feature>
<dbReference type="EMBL" id="JACXBF010000202">
    <property type="protein sequence ID" value="MBD2800628.1"/>
    <property type="molecule type" value="Genomic_DNA"/>
</dbReference>
<dbReference type="GO" id="GO:0009246">
    <property type="term" value="P:enterobacterial common antigen biosynthetic process"/>
    <property type="evidence" value="ECO:0007669"/>
    <property type="project" value="UniProtKB-UniRule"/>
</dbReference>
<dbReference type="InterPro" id="IPR050832">
    <property type="entry name" value="Bact_Acetyltransf"/>
</dbReference>
<comment type="pathway">
    <text evidence="3">Bacterial outer membrane biogenesis; enterobacterial common antigen biosynthesis.</text>
</comment>
<comment type="caution">
    <text evidence="5">The sequence shown here is derived from an EMBL/GenBank/DDBJ whole genome shotgun (WGS) entry which is preliminary data.</text>
</comment>
<evidence type="ECO:0000256" key="1">
    <source>
        <dbReference type="ARBA" id="ARBA00022679"/>
    </source>
</evidence>
<keyword evidence="1 3" id="KW-0808">Transferase</keyword>
<comment type="catalytic activity">
    <reaction evidence="3">
        <text>dTDP-4-amino-4,6-dideoxy-alpha-D-galactose + acetyl-CoA = dTDP-4-acetamido-4,6-dideoxy-alpha-D-galactose + CoA + H(+)</text>
        <dbReference type="Rhea" id="RHEA:34443"/>
        <dbReference type="ChEBI" id="CHEBI:15378"/>
        <dbReference type="ChEBI" id="CHEBI:57287"/>
        <dbReference type="ChEBI" id="CHEBI:57288"/>
        <dbReference type="ChEBI" id="CHEBI:68492"/>
        <dbReference type="ChEBI" id="CHEBI:68493"/>
        <dbReference type="EC" id="2.3.1.210"/>
    </reaction>
</comment>
<sequence length="245" mass="26936">MSIHANLEPLVWDSQFFGISTARLHVLPETLLPETEALTTARLDEFALVQAKIPTRQTAIIDSLFSLGFSLAEGEADLLLPLDAALSGSNVAHHAEPALIAAKSRDIPALKAAAAKAFTASRFRAPWYQPDDSGRFYAAWVEKAVLGTFDHECLLINDELGQMVGFVTLRDMGSDEARIGLLAALPGTHHKGIGNKLMSAAQQWCRYHQIQRLRIATQISNLAALRLYTRHGAIIESTSYWLYRG</sequence>
<evidence type="ECO:0000259" key="4">
    <source>
        <dbReference type="PROSITE" id="PS51186"/>
    </source>
</evidence>
<proteinExistence type="inferred from homology"/>